<organism evidence="1 2">
    <name type="scientific">Spirosoma fluviale</name>
    <dbReference type="NCBI Taxonomy" id="1597977"/>
    <lineage>
        <taxon>Bacteria</taxon>
        <taxon>Pseudomonadati</taxon>
        <taxon>Bacteroidota</taxon>
        <taxon>Cytophagia</taxon>
        <taxon>Cytophagales</taxon>
        <taxon>Cytophagaceae</taxon>
        <taxon>Spirosoma</taxon>
    </lineage>
</organism>
<dbReference type="GO" id="GO:0051539">
    <property type="term" value="F:4 iron, 4 sulfur cluster binding"/>
    <property type="evidence" value="ECO:0007669"/>
    <property type="project" value="TreeGrafter"/>
</dbReference>
<dbReference type="OrthoDB" id="9787095at2"/>
<dbReference type="Pfam" id="PF20903">
    <property type="entry name" value="SPL"/>
    <property type="match status" value="1"/>
</dbReference>
<dbReference type="GO" id="GO:0042601">
    <property type="term" value="C:endospore-forming forespore"/>
    <property type="evidence" value="ECO:0007669"/>
    <property type="project" value="TreeGrafter"/>
</dbReference>
<sequence>MIPELTATLIPEPLTKSARLWMPKRVIFTADALNEPFGQAMYERISALDLPIEIAKNNRITGLRGADERETYRNAKNTLAIVNAPPGAFKLQPIPPSADWQMNLAEGCPAHCQYCYLAGSLSGPPVVRAYANLPKMLAHTATYEGTYPPNRTWQGSTTGVNSTHRPTTFEVSCYTDVLGIEHLTGSMAECIRYYGTREMAELRFVTKYDQIDSLLNLPHNGHTRARVSLNADAIARRLEGGTASVEARLQGIRKLSMPQELGGGGYPIGLVIAPIMPIPGWRDHYTALLDRMAEVLDFAQGGEAVDMNVEFISHRFTPGSKDILLQWYPNTSLDMDEATRSQKRNKFGGTKYVYRPEEMKEMKAFFYAEWTKRFPKAPILYWT</sequence>
<dbReference type="PANTHER" id="PTHR37822">
    <property type="entry name" value="SPORE PHOTOPRODUCT LYASE-RELATED"/>
    <property type="match status" value="1"/>
</dbReference>
<keyword evidence="1" id="KW-0456">Lyase</keyword>
<dbReference type="GO" id="GO:1904047">
    <property type="term" value="F:S-adenosyl-L-methionine binding"/>
    <property type="evidence" value="ECO:0007669"/>
    <property type="project" value="TreeGrafter"/>
</dbReference>
<proteinExistence type="predicted"/>
<evidence type="ECO:0000313" key="2">
    <source>
        <dbReference type="Proteomes" id="UP000219452"/>
    </source>
</evidence>
<keyword evidence="2" id="KW-1185">Reference proteome</keyword>
<dbReference type="Gene3D" id="3.40.50.12110">
    <property type="match status" value="1"/>
</dbReference>
<dbReference type="PANTHER" id="PTHR37822:SF2">
    <property type="entry name" value="SPORE PHOTOPRODUCT LYASE"/>
    <property type="match status" value="1"/>
</dbReference>
<dbReference type="GO" id="GO:0003913">
    <property type="term" value="F:DNA photolyase activity"/>
    <property type="evidence" value="ECO:0007669"/>
    <property type="project" value="TreeGrafter"/>
</dbReference>
<dbReference type="InterPro" id="IPR049539">
    <property type="entry name" value="SPL"/>
</dbReference>
<accession>A0A286GPA2</accession>
<dbReference type="Gene3D" id="3.80.30.30">
    <property type="match status" value="1"/>
</dbReference>
<dbReference type="EMBL" id="OCNH01000007">
    <property type="protein sequence ID" value="SOD97348.1"/>
    <property type="molecule type" value="Genomic_DNA"/>
</dbReference>
<protein>
    <submittedName>
        <fullName evidence="1">Spore photoproduct lyase</fullName>
    </submittedName>
</protein>
<reference evidence="2" key="1">
    <citation type="submission" date="2017-09" db="EMBL/GenBank/DDBJ databases">
        <authorList>
            <person name="Varghese N."/>
            <person name="Submissions S."/>
        </authorList>
    </citation>
    <scope>NUCLEOTIDE SEQUENCE [LARGE SCALE GENOMIC DNA]</scope>
    <source>
        <strain evidence="2">DSM 29961</strain>
    </source>
</reference>
<gene>
    <name evidence="1" type="ORF">SAMN06269250_5734</name>
</gene>
<evidence type="ECO:0000313" key="1">
    <source>
        <dbReference type="EMBL" id="SOD97348.1"/>
    </source>
</evidence>
<dbReference type="RefSeq" id="WP_097130650.1">
    <property type="nucleotide sequence ID" value="NZ_OCNH01000007.1"/>
</dbReference>
<name>A0A286GPA2_9BACT</name>
<dbReference type="AlphaFoldDB" id="A0A286GPA2"/>
<dbReference type="Proteomes" id="UP000219452">
    <property type="component" value="Unassembled WGS sequence"/>
</dbReference>